<name>G0QV57_ICHMU</name>
<evidence type="ECO:0000313" key="2">
    <source>
        <dbReference type="EMBL" id="EGR30898.1"/>
    </source>
</evidence>
<accession>G0QV57</accession>
<proteinExistence type="predicted"/>
<dbReference type="RefSeq" id="XP_004032485.1">
    <property type="nucleotide sequence ID" value="XM_004032437.1"/>
</dbReference>
<gene>
    <name evidence="2" type="ORF">IMG5_121440</name>
</gene>
<evidence type="ECO:0000313" key="3">
    <source>
        <dbReference type="Proteomes" id="UP000008983"/>
    </source>
</evidence>
<keyword evidence="1" id="KW-0812">Transmembrane</keyword>
<keyword evidence="1" id="KW-0472">Membrane</keyword>
<keyword evidence="1" id="KW-1133">Transmembrane helix</keyword>
<keyword evidence="3" id="KW-1185">Reference proteome</keyword>
<feature type="transmembrane region" description="Helical" evidence="1">
    <location>
        <begin position="110"/>
        <end position="132"/>
    </location>
</feature>
<protein>
    <recommendedName>
        <fullName evidence="4">Transmembrane protein</fullName>
    </recommendedName>
</protein>
<sequence>MQEVKVFWSQFLDLQYMQVFIQMIKQTNFVNKEKHYQIYQTKNSKAVMLMKKKTFFQSYRKFFKNQFNKVNITKHLKHAIIILIIYNLFNLFLMLFLIKIIVFFRLDMRLIVLVFQLLIIILKQNNIVINLMKFQMKKYSKMMKKLYFQQLNHLTKVQKFQLTTLIIRQMIKFRLHINNKLLLWVLESLKQQNLWHIYLKAKIFNQLINQQKLAWLKFYKIQ</sequence>
<evidence type="ECO:0008006" key="4">
    <source>
        <dbReference type="Google" id="ProtNLM"/>
    </source>
</evidence>
<organism evidence="2 3">
    <name type="scientific">Ichthyophthirius multifiliis</name>
    <name type="common">White spot disease agent</name>
    <name type="synonym">Ich</name>
    <dbReference type="NCBI Taxonomy" id="5932"/>
    <lineage>
        <taxon>Eukaryota</taxon>
        <taxon>Sar</taxon>
        <taxon>Alveolata</taxon>
        <taxon>Ciliophora</taxon>
        <taxon>Intramacronucleata</taxon>
        <taxon>Oligohymenophorea</taxon>
        <taxon>Hymenostomatida</taxon>
        <taxon>Ophryoglenina</taxon>
        <taxon>Ichthyophthirius</taxon>
    </lineage>
</organism>
<dbReference type="GeneID" id="14907028"/>
<dbReference type="AlphaFoldDB" id="G0QV57"/>
<reference evidence="2 3" key="1">
    <citation type="submission" date="2011-07" db="EMBL/GenBank/DDBJ databases">
        <authorList>
            <person name="Coyne R."/>
            <person name="Brami D."/>
            <person name="Johnson J."/>
            <person name="Hostetler J."/>
            <person name="Hannick L."/>
            <person name="Clark T."/>
            <person name="Cassidy-Hanley D."/>
            <person name="Inman J."/>
        </authorList>
    </citation>
    <scope>NUCLEOTIDE SEQUENCE [LARGE SCALE GENOMIC DNA]</scope>
    <source>
        <strain evidence="2 3">G5</strain>
    </source>
</reference>
<dbReference type="Proteomes" id="UP000008983">
    <property type="component" value="Unassembled WGS sequence"/>
</dbReference>
<dbReference type="InParanoid" id="G0QV57"/>
<evidence type="ECO:0000256" key="1">
    <source>
        <dbReference type="SAM" id="Phobius"/>
    </source>
</evidence>
<dbReference type="EMBL" id="GL983932">
    <property type="protein sequence ID" value="EGR30898.1"/>
    <property type="molecule type" value="Genomic_DNA"/>
</dbReference>
<feature type="transmembrane region" description="Helical" evidence="1">
    <location>
        <begin position="79"/>
        <end position="104"/>
    </location>
</feature>